<evidence type="ECO:0000256" key="4">
    <source>
        <dbReference type="PIRNR" id="PIRNR002756"/>
    </source>
</evidence>
<dbReference type="SUPFAM" id="SSF53850">
    <property type="entry name" value="Periplasmic binding protein-like II"/>
    <property type="match status" value="1"/>
</dbReference>
<accession>A1RZ28</accession>
<dbReference type="GO" id="GO:0043190">
    <property type="term" value="C:ATP-binding cassette (ABC) transporter complex"/>
    <property type="evidence" value="ECO:0007669"/>
    <property type="project" value="InterPro"/>
</dbReference>
<dbReference type="GO" id="GO:0042301">
    <property type="term" value="F:phosphate ion binding"/>
    <property type="evidence" value="ECO:0007669"/>
    <property type="project" value="InterPro"/>
</dbReference>
<dbReference type="eggNOG" id="arCOG00213">
    <property type="taxonomic scope" value="Archaea"/>
</dbReference>
<dbReference type="EnsemblBacteria" id="ABL78458">
    <property type="protein sequence ID" value="ABL78458"/>
    <property type="gene ID" value="Tpen_1058"/>
</dbReference>
<comment type="similarity">
    <text evidence="1 4">Belongs to the PstS family.</text>
</comment>
<keyword evidence="7" id="KW-1185">Reference proteome</keyword>
<dbReference type="PIRSF" id="PIRSF002756">
    <property type="entry name" value="PstS"/>
    <property type="match status" value="1"/>
</dbReference>
<dbReference type="Pfam" id="PF12849">
    <property type="entry name" value="PBP_like_2"/>
    <property type="match status" value="1"/>
</dbReference>
<dbReference type="PANTHER" id="PTHR42996">
    <property type="entry name" value="PHOSPHATE-BINDING PROTEIN PSTS"/>
    <property type="match status" value="1"/>
</dbReference>
<reference evidence="7" key="1">
    <citation type="journal article" date="2008" name="J. Bacteriol.">
        <title>Genome sequence of Thermofilum pendens reveals an exceptional loss of biosynthetic pathways without genome reduction.</title>
        <authorList>
            <person name="Anderson I."/>
            <person name="Rodriguez J."/>
            <person name="Susanti D."/>
            <person name="Porat I."/>
            <person name="Reich C."/>
            <person name="Ulrich L.E."/>
            <person name="Elkins J.G."/>
            <person name="Mavromatis K."/>
            <person name="Lykidis A."/>
            <person name="Kim E."/>
            <person name="Thompson L.S."/>
            <person name="Nolan M."/>
            <person name="Land M."/>
            <person name="Copeland A."/>
            <person name="Lapidus A."/>
            <person name="Lucas S."/>
            <person name="Detter C."/>
            <person name="Zhulin I.B."/>
            <person name="Olsen G.J."/>
            <person name="Whitman W."/>
            <person name="Mukhopadhyay B."/>
            <person name="Bristow J."/>
            <person name="Kyrpides N."/>
        </authorList>
    </citation>
    <scope>NUCLEOTIDE SEQUENCE [LARGE SCALE GENOMIC DNA]</scope>
    <source>
        <strain evidence="7">DSM 2475 / Hrk 5</strain>
    </source>
</reference>
<dbReference type="Proteomes" id="UP000000641">
    <property type="component" value="Chromosome"/>
</dbReference>
<sequence>MPLTSRGAALTVLLVGLALAAVLWIGSQQAQREVLLKGSGATFPMPQIQAWAYRFTSKHPGIKIEYAGVGSGQGISDFLNGIVDFAGSDVPLNDQQYSAARSRFGEVYQLPYILGGVAVVYNVPEIKGAGNLRLTGEVLADILLGKIAYWDDPRIRELNPGLNLPHKEIVLVYRSDASGTNEVFTKYLSYVSPEWRKTVGAGKTVQWPLAGLGRAVGAKGNPGVAQAVNSTPYALGYVELAYTKGLGVAAIRNKSGNFVLPTPRSVTIAASALPALDPSSSIAGVNYLEAIFGNPDPDAYPISTPTFLVVKGPKNYDPPKAKALALFLKYIATEGQSPESIVEGYAPVPQQLREAILRVAAILEAGG</sequence>
<dbReference type="NCBIfam" id="TIGR00975">
    <property type="entry name" value="3a0107s03"/>
    <property type="match status" value="1"/>
</dbReference>
<evidence type="ECO:0000259" key="5">
    <source>
        <dbReference type="Pfam" id="PF12849"/>
    </source>
</evidence>
<dbReference type="PANTHER" id="PTHR42996:SF1">
    <property type="entry name" value="PHOSPHATE-BINDING PROTEIN PSTS"/>
    <property type="match status" value="1"/>
</dbReference>
<evidence type="ECO:0000256" key="3">
    <source>
        <dbReference type="ARBA" id="ARBA00022592"/>
    </source>
</evidence>
<evidence type="ECO:0000256" key="1">
    <source>
        <dbReference type="ARBA" id="ARBA00008725"/>
    </source>
</evidence>
<keyword evidence="2 4" id="KW-0813">Transport</keyword>
<dbReference type="CDD" id="cd13565">
    <property type="entry name" value="PBP2_PstS"/>
    <property type="match status" value="1"/>
</dbReference>
<name>A1RZ28_THEPD</name>
<dbReference type="EMBL" id="CP000505">
    <property type="protein sequence ID" value="ABL78458.1"/>
    <property type="molecule type" value="Genomic_DNA"/>
</dbReference>
<dbReference type="GeneID" id="4601444"/>
<evidence type="ECO:0000313" key="6">
    <source>
        <dbReference type="EMBL" id="ABL78458.1"/>
    </source>
</evidence>
<protein>
    <recommendedName>
        <fullName evidence="4">Phosphate-binding protein</fullName>
    </recommendedName>
</protein>
<dbReference type="KEGG" id="tpe:Tpen_1058"/>
<feature type="domain" description="PBP" evidence="5">
    <location>
        <begin position="29"/>
        <end position="333"/>
    </location>
</feature>
<dbReference type="InterPro" id="IPR050962">
    <property type="entry name" value="Phosphate-bind_PstS"/>
</dbReference>
<dbReference type="InterPro" id="IPR024370">
    <property type="entry name" value="PBP_domain"/>
</dbReference>
<evidence type="ECO:0000313" key="7">
    <source>
        <dbReference type="Proteomes" id="UP000000641"/>
    </source>
</evidence>
<dbReference type="RefSeq" id="WP_011752723.1">
    <property type="nucleotide sequence ID" value="NC_008698.1"/>
</dbReference>
<dbReference type="Gene3D" id="3.40.190.10">
    <property type="entry name" value="Periplasmic binding protein-like II"/>
    <property type="match status" value="2"/>
</dbReference>
<dbReference type="OrthoDB" id="10255at2157"/>
<proteinExistence type="inferred from homology"/>
<keyword evidence="3 4" id="KW-0592">Phosphate transport</keyword>
<dbReference type="InterPro" id="IPR005673">
    <property type="entry name" value="ABC_phos-bd_PstS"/>
</dbReference>
<dbReference type="STRING" id="368408.Tpen_1058"/>
<dbReference type="GO" id="GO:0035435">
    <property type="term" value="P:phosphate ion transmembrane transport"/>
    <property type="evidence" value="ECO:0007669"/>
    <property type="project" value="InterPro"/>
</dbReference>
<evidence type="ECO:0000256" key="2">
    <source>
        <dbReference type="ARBA" id="ARBA00022448"/>
    </source>
</evidence>
<organism evidence="6 7">
    <name type="scientific">Thermofilum pendens (strain DSM 2475 / Hrk 5)</name>
    <dbReference type="NCBI Taxonomy" id="368408"/>
    <lineage>
        <taxon>Archaea</taxon>
        <taxon>Thermoproteota</taxon>
        <taxon>Thermoprotei</taxon>
        <taxon>Thermofilales</taxon>
        <taxon>Thermofilaceae</taxon>
        <taxon>Thermofilum</taxon>
    </lineage>
</organism>
<dbReference type="HOGENOM" id="CLU_034528_1_1_2"/>
<gene>
    <name evidence="6" type="ordered locus">Tpen_1058</name>
</gene>
<dbReference type="AlphaFoldDB" id="A1RZ28"/>